<dbReference type="PANTHER" id="PTHR31438">
    <property type="entry name" value="LYSINE N-ACYLTRANSFERASE C17G9.06C-RELATED"/>
    <property type="match status" value="1"/>
</dbReference>
<dbReference type="PANTHER" id="PTHR31438:SF1">
    <property type="entry name" value="LYSINE N-ACYLTRANSFERASE C17G9.06C-RELATED"/>
    <property type="match status" value="1"/>
</dbReference>
<organism evidence="6 7">
    <name type="scientific">Asanoa iriomotensis</name>
    <dbReference type="NCBI Taxonomy" id="234613"/>
    <lineage>
        <taxon>Bacteria</taxon>
        <taxon>Bacillati</taxon>
        <taxon>Actinomycetota</taxon>
        <taxon>Actinomycetes</taxon>
        <taxon>Micromonosporales</taxon>
        <taxon>Micromonosporaceae</taxon>
        <taxon>Asanoa</taxon>
    </lineage>
</organism>
<comment type="caution">
    <text evidence="6">The sequence shown here is derived from an EMBL/GenBank/DDBJ whole genome shotgun (WGS) entry which is preliminary data.</text>
</comment>
<evidence type="ECO:0000313" key="7">
    <source>
        <dbReference type="Proteomes" id="UP000624325"/>
    </source>
</evidence>
<feature type="domain" description="Acyltransferase MbtK/IucB-like conserved" evidence="5">
    <location>
        <begin position="17"/>
        <end position="65"/>
    </location>
</feature>
<dbReference type="Pfam" id="PF13523">
    <property type="entry name" value="Acetyltransf_8"/>
    <property type="match status" value="1"/>
</dbReference>
<evidence type="ECO:0000256" key="4">
    <source>
        <dbReference type="ARBA" id="ARBA00031122"/>
    </source>
</evidence>
<keyword evidence="7" id="KW-1185">Reference proteome</keyword>
<dbReference type="SMART" id="SM01006">
    <property type="entry name" value="AlcB"/>
    <property type="match status" value="1"/>
</dbReference>
<comment type="function">
    <text evidence="1">Acyltransferase required for the direct transfer of medium- to long-chain fatty acyl moieties from a carrier protein (MbtL) on to the epsilon-amino group of lysine residue in the mycobactin core.</text>
</comment>
<evidence type="ECO:0000256" key="3">
    <source>
        <dbReference type="ARBA" id="ARBA00020586"/>
    </source>
</evidence>
<dbReference type="Gene3D" id="3.40.630.30">
    <property type="match status" value="1"/>
</dbReference>
<sequence>MTAYEEELPDLGTLQLVPLDPVRHLDLVHGWVTQPRAEFWGMTGHSKELVHEIYAYVDGLETHHAYLMLLAGEPVGIFQTYRPEADPIGDHYDVRAGDFGIHLFLAPAETPKPGFTGTVAGALLRFAFAHPGTKRIVIEPDVRNERALARWRRLGFTFDTVVTTPDKTAQLAFLDG</sequence>
<dbReference type="SUPFAM" id="SSF55729">
    <property type="entry name" value="Acyl-CoA N-acyltransferases (Nat)"/>
    <property type="match status" value="1"/>
</dbReference>
<comment type="pathway">
    <text evidence="2">Siderophore biosynthesis; mycobactin biosynthesis.</text>
</comment>
<dbReference type="InterPro" id="IPR019432">
    <property type="entry name" value="Acyltransferase_MbtK/IucB-like"/>
</dbReference>
<dbReference type="Proteomes" id="UP000624325">
    <property type="component" value="Unassembled WGS sequence"/>
</dbReference>
<dbReference type="RefSeq" id="WP_203700606.1">
    <property type="nucleotide sequence ID" value="NZ_BAAALU010000013.1"/>
</dbReference>
<evidence type="ECO:0000313" key="6">
    <source>
        <dbReference type="EMBL" id="GIF54915.1"/>
    </source>
</evidence>
<protein>
    <recommendedName>
        <fullName evidence="3">Lysine N-acyltransferase MbtK</fullName>
    </recommendedName>
    <alternativeName>
        <fullName evidence="4">Mycobactin synthase protein K</fullName>
    </alternativeName>
</protein>
<evidence type="ECO:0000256" key="2">
    <source>
        <dbReference type="ARBA" id="ARBA00005102"/>
    </source>
</evidence>
<dbReference type="EMBL" id="BONC01000004">
    <property type="protein sequence ID" value="GIF54915.1"/>
    <property type="molecule type" value="Genomic_DNA"/>
</dbReference>
<evidence type="ECO:0000256" key="1">
    <source>
        <dbReference type="ARBA" id="ARBA00003818"/>
    </source>
</evidence>
<gene>
    <name evidence="6" type="ORF">Air01nite_10100</name>
</gene>
<accession>A0ABQ4BWP5</accession>
<name>A0ABQ4BWP5_9ACTN</name>
<evidence type="ECO:0000259" key="5">
    <source>
        <dbReference type="SMART" id="SM01006"/>
    </source>
</evidence>
<proteinExistence type="predicted"/>
<dbReference type="InterPro" id="IPR016181">
    <property type="entry name" value="Acyl_CoA_acyltransferase"/>
</dbReference>
<reference evidence="6 7" key="1">
    <citation type="submission" date="2021-01" db="EMBL/GenBank/DDBJ databases">
        <title>Whole genome shotgun sequence of Asanoa iriomotensis NBRC 100142.</title>
        <authorList>
            <person name="Komaki H."/>
            <person name="Tamura T."/>
        </authorList>
    </citation>
    <scope>NUCLEOTIDE SEQUENCE [LARGE SCALE GENOMIC DNA]</scope>
    <source>
        <strain evidence="6 7">NBRC 100142</strain>
    </source>
</reference>